<evidence type="ECO:0000313" key="1">
    <source>
        <dbReference type="EMBL" id="MBX58730.1"/>
    </source>
</evidence>
<organism evidence="1">
    <name type="scientific">Rhizophora mucronata</name>
    <name type="common">Asiatic mangrove</name>
    <dbReference type="NCBI Taxonomy" id="61149"/>
    <lineage>
        <taxon>Eukaryota</taxon>
        <taxon>Viridiplantae</taxon>
        <taxon>Streptophyta</taxon>
        <taxon>Embryophyta</taxon>
        <taxon>Tracheophyta</taxon>
        <taxon>Spermatophyta</taxon>
        <taxon>Magnoliopsida</taxon>
        <taxon>eudicotyledons</taxon>
        <taxon>Gunneridae</taxon>
        <taxon>Pentapetalae</taxon>
        <taxon>rosids</taxon>
        <taxon>fabids</taxon>
        <taxon>Malpighiales</taxon>
        <taxon>Rhizophoraceae</taxon>
        <taxon>Rhizophora</taxon>
    </lineage>
</organism>
<accession>A0A2P2PVF9</accession>
<proteinExistence type="predicted"/>
<dbReference type="EMBL" id="GGEC01078246">
    <property type="protein sequence ID" value="MBX58730.1"/>
    <property type="molecule type" value="Transcribed_RNA"/>
</dbReference>
<protein>
    <submittedName>
        <fullName evidence="1">Uncharacterized protein</fullName>
    </submittedName>
</protein>
<dbReference type="AlphaFoldDB" id="A0A2P2PVF9"/>
<reference evidence="1" key="1">
    <citation type="submission" date="2018-02" db="EMBL/GenBank/DDBJ databases">
        <title>Rhizophora mucronata_Transcriptome.</title>
        <authorList>
            <person name="Meera S.P."/>
            <person name="Sreeshan A."/>
            <person name="Augustine A."/>
        </authorList>
    </citation>
    <scope>NUCLEOTIDE SEQUENCE</scope>
    <source>
        <tissue evidence="1">Leaf</tissue>
    </source>
</reference>
<sequence length="24" mass="2613">MLTAVFLSSPPFLPSLPIFFMGVT</sequence>
<name>A0A2P2PVF9_RHIMU</name>